<reference evidence="2 3" key="1">
    <citation type="submission" date="2024-09" db="EMBL/GenBank/DDBJ databases">
        <title>The Natural Products Discovery Center: Release of the First 8490 Sequenced Strains for Exploring Actinobacteria Biosynthetic Diversity.</title>
        <authorList>
            <person name="Kalkreuter E."/>
            <person name="Kautsar S.A."/>
            <person name="Yang D."/>
            <person name="Bader C.D."/>
            <person name="Teijaro C.N."/>
            <person name="Fluegel L."/>
            <person name="Davis C.M."/>
            <person name="Simpson J.R."/>
            <person name="Lauterbach L."/>
            <person name="Steele A.D."/>
            <person name="Gui C."/>
            <person name="Meng S."/>
            <person name="Li G."/>
            <person name="Viehrig K."/>
            <person name="Ye F."/>
            <person name="Su P."/>
            <person name="Kiefer A.F."/>
            <person name="Nichols A."/>
            <person name="Cepeda A.J."/>
            <person name="Yan W."/>
            <person name="Fan B."/>
            <person name="Jiang Y."/>
            <person name="Adhikari A."/>
            <person name="Zheng C.-J."/>
            <person name="Schuster L."/>
            <person name="Cowan T.M."/>
            <person name="Smanski M.J."/>
            <person name="Chevrette M.G."/>
            <person name="De Carvalho L.P.S."/>
            <person name="Shen B."/>
        </authorList>
    </citation>
    <scope>NUCLEOTIDE SEQUENCE [LARGE SCALE GENOMIC DNA]</scope>
    <source>
        <strain evidence="2 3">NPDC058584</strain>
    </source>
</reference>
<comment type="caution">
    <text evidence="2">The sequence shown here is derived from an EMBL/GenBank/DDBJ whole genome shotgun (WGS) entry which is preliminary data.</text>
</comment>
<organism evidence="2 3">
    <name type="scientific">Streptomyces bacillaris</name>
    <dbReference type="NCBI Taxonomy" id="68179"/>
    <lineage>
        <taxon>Bacteria</taxon>
        <taxon>Bacillati</taxon>
        <taxon>Actinomycetota</taxon>
        <taxon>Actinomycetes</taxon>
        <taxon>Kitasatosporales</taxon>
        <taxon>Streptomycetaceae</taxon>
        <taxon>Streptomyces</taxon>
    </lineage>
</organism>
<name>A0ABW6DPZ1_9ACTN</name>
<dbReference type="EMBL" id="JBHXPM010000005">
    <property type="protein sequence ID" value="MFD3955884.1"/>
    <property type="molecule type" value="Genomic_DNA"/>
</dbReference>
<evidence type="ECO:0000256" key="1">
    <source>
        <dbReference type="SAM" id="MobiDB-lite"/>
    </source>
</evidence>
<accession>A0ABW6DPZ1</accession>
<feature type="compositionally biased region" description="Low complexity" evidence="1">
    <location>
        <begin position="39"/>
        <end position="48"/>
    </location>
</feature>
<sequence length="48" mass="5265">MNGPPPCLWSAPCLYDDETEACPCDDDTPPEPEPEPRPVVDVPVGHYL</sequence>
<dbReference type="Proteomes" id="UP001598300">
    <property type="component" value="Unassembled WGS sequence"/>
</dbReference>
<keyword evidence="3" id="KW-1185">Reference proteome</keyword>
<feature type="compositionally biased region" description="Acidic residues" evidence="1">
    <location>
        <begin position="22"/>
        <end position="33"/>
    </location>
</feature>
<dbReference type="RefSeq" id="WP_167372614.1">
    <property type="nucleotide sequence ID" value="NZ_JBHVRE010000013.1"/>
</dbReference>
<feature type="region of interest" description="Disordered" evidence="1">
    <location>
        <begin position="22"/>
        <end position="48"/>
    </location>
</feature>
<evidence type="ECO:0000313" key="2">
    <source>
        <dbReference type="EMBL" id="MFD3955884.1"/>
    </source>
</evidence>
<proteinExistence type="predicted"/>
<gene>
    <name evidence="2" type="ORF">ACFWR3_07335</name>
</gene>
<evidence type="ECO:0000313" key="3">
    <source>
        <dbReference type="Proteomes" id="UP001598300"/>
    </source>
</evidence>
<protein>
    <submittedName>
        <fullName evidence="2">Uncharacterized protein</fullName>
    </submittedName>
</protein>